<reference evidence="1 2" key="1">
    <citation type="journal article" date="2022" name="Hortic Res">
        <title>A haplotype resolved chromosomal level avocado genome allows analysis of novel avocado genes.</title>
        <authorList>
            <person name="Nath O."/>
            <person name="Fletcher S.J."/>
            <person name="Hayward A."/>
            <person name="Shaw L.M."/>
            <person name="Masouleh A.K."/>
            <person name="Furtado A."/>
            <person name="Henry R.J."/>
            <person name="Mitter N."/>
        </authorList>
    </citation>
    <scope>NUCLEOTIDE SEQUENCE [LARGE SCALE GENOMIC DNA]</scope>
    <source>
        <strain evidence="2">cv. Hass</strain>
    </source>
</reference>
<accession>A0ACC2LSZ5</accession>
<comment type="caution">
    <text evidence="1">The sequence shown here is derived from an EMBL/GenBank/DDBJ whole genome shotgun (WGS) entry which is preliminary data.</text>
</comment>
<name>A0ACC2LSZ5_PERAE</name>
<dbReference type="EMBL" id="CM056811">
    <property type="protein sequence ID" value="KAJ8636567.1"/>
    <property type="molecule type" value="Genomic_DNA"/>
</dbReference>
<evidence type="ECO:0000313" key="1">
    <source>
        <dbReference type="EMBL" id="KAJ8636567.1"/>
    </source>
</evidence>
<gene>
    <name evidence="1" type="ORF">MRB53_010834</name>
</gene>
<keyword evidence="2" id="KW-1185">Reference proteome</keyword>
<evidence type="ECO:0000313" key="2">
    <source>
        <dbReference type="Proteomes" id="UP001234297"/>
    </source>
</evidence>
<proteinExistence type="predicted"/>
<protein>
    <submittedName>
        <fullName evidence="1">Uncharacterized protein</fullName>
    </submittedName>
</protein>
<sequence>MRQSVMLRLCTIKIKGRIISSGPHLDEIVEPSDAQILPSTPVQKKIPFLQQREAIQRVEFLLGLTRVKVS</sequence>
<dbReference type="Proteomes" id="UP001234297">
    <property type="component" value="Chromosome 3"/>
</dbReference>
<organism evidence="1 2">
    <name type="scientific">Persea americana</name>
    <name type="common">Avocado</name>
    <dbReference type="NCBI Taxonomy" id="3435"/>
    <lineage>
        <taxon>Eukaryota</taxon>
        <taxon>Viridiplantae</taxon>
        <taxon>Streptophyta</taxon>
        <taxon>Embryophyta</taxon>
        <taxon>Tracheophyta</taxon>
        <taxon>Spermatophyta</taxon>
        <taxon>Magnoliopsida</taxon>
        <taxon>Magnoliidae</taxon>
        <taxon>Laurales</taxon>
        <taxon>Lauraceae</taxon>
        <taxon>Persea</taxon>
    </lineage>
</organism>